<evidence type="ECO:0000256" key="1">
    <source>
        <dbReference type="SAM" id="Phobius"/>
    </source>
</evidence>
<proteinExistence type="predicted"/>
<dbReference type="EMBL" id="QYRT01000018">
    <property type="protein sequence ID" value="TIH35642.1"/>
    <property type="molecule type" value="Genomic_DNA"/>
</dbReference>
<keyword evidence="1" id="KW-1133">Transmembrane helix</keyword>
<keyword evidence="1" id="KW-0472">Membrane</keyword>
<dbReference type="AlphaFoldDB" id="A0A4T2BXB0"/>
<evidence type="ECO:0000313" key="3">
    <source>
        <dbReference type="Proteomes" id="UP000306192"/>
    </source>
</evidence>
<feature type="transmembrane region" description="Helical" evidence="1">
    <location>
        <begin position="56"/>
        <end position="77"/>
    </location>
</feature>
<gene>
    <name evidence="2" type="ORF">D4765_10615</name>
</gene>
<accession>A0A4T2BXB0</accession>
<comment type="caution">
    <text evidence="2">The sequence shown here is derived from an EMBL/GenBank/DDBJ whole genome shotgun (WGS) entry which is preliminary data.</text>
</comment>
<reference evidence="2 3" key="1">
    <citation type="journal article" date="2019" name="Microorganisms">
        <title>Systematic Affiliation and Genome Analysis of Subtercola vilae DB165(T) with Particular Emphasis on Cold Adaptation of an Isolate from a High-Altitude Cold Volcano Lake.</title>
        <authorList>
            <person name="Villalobos A.S."/>
            <person name="Wiese J."/>
            <person name="Imhoff J.F."/>
            <person name="Dorador C."/>
            <person name="Keller A."/>
            <person name="Hentschel U."/>
        </authorList>
    </citation>
    <scope>NUCLEOTIDE SEQUENCE [LARGE SCALE GENOMIC DNA]</scope>
    <source>
        <strain evidence="2 3">DB165</strain>
    </source>
</reference>
<sequence length="141" mass="15511">MTLQPFQAGPTPQFLVGVGNVNATDYWVVTPAGSWPLADVNVTSHDQTATTTHTPAWAIVMVIVFIWFFLLSLLFLLAKETRVSGYIAVHIQAGEQSFTEQIPVYSAVQRADTLNRVAYLQMLIGQARYNRSQNPGASSPN</sequence>
<dbReference type="OrthoDB" id="5006488at2"/>
<dbReference type="RefSeq" id="WP_136642271.1">
    <property type="nucleotide sequence ID" value="NZ_QYRT01000018.1"/>
</dbReference>
<keyword evidence="1" id="KW-0812">Transmembrane</keyword>
<organism evidence="2 3">
    <name type="scientific">Subtercola vilae</name>
    <dbReference type="NCBI Taxonomy" id="2056433"/>
    <lineage>
        <taxon>Bacteria</taxon>
        <taxon>Bacillati</taxon>
        <taxon>Actinomycetota</taxon>
        <taxon>Actinomycetes</taxon>
        <taxon>Micrococcales</taxon>
        <taxon>Microbacteriaceae</taxon>
        <taxon>Subtercola</taxon>
    </lineage>
</organism>
<dbReference type="Proteomes" id="UP000306192">
    <property type="component" value="Unassembled WGS sequence"/>
</dbReference>
<name>A0A4T2BXB0_9MICO</name>
<evidence type="ECO:0000313" key="2">
    <source>
        <dbReference type="EMBL" id="TIH35642.1"/>
    </source>
</evidence>
<protein>
    <submittedName>
        <fullName evidence="2">Uncharacterized protein</fullName>
    </submittedName>
</protein>
<keyword evidence="3" id="KW-1185">Reference proteome</keyword>